<gene>
    <name evidence="1" type="ORF">SAMN04488026_106612</name>
</gene>
<sequence length="86" mass="9505">MALSKIARDALEEIKAIEGIGVTDGHEAEILAAIDKAMHRAMEVCCREQAAIVEQHLTHATGVAERINEETERRRNLLIANLSAMR</sequence>
<accession>A0A1G9H1F4</accession>
<organism evidence="1 2">
    <name type="scientific">Aliiruegeria lutimaris</name>
    <dbReference type="NCBI Taxonomy" id="571298"/>
    <lineage>
        <taxon>Bacteria</taxon>
        <taxon>Pseudomonadati</taxon>
        <taxon>Pseudomonadota</taxon>
        <taxon>Alphaproteobacteria</taxon>
        <taxon>Rhodobacterales</taxon>
        <taxon>Roseobacteraceae</taxon>
        <taxon>Aliiruegeria</taxon>
    </lineage>
</organism>
<dbReference type="OrthoDB" id="7863704at2"/>
<dbReference type="EMBL" id="FNEK01000066">
    <property type="protein sequence ID" value="SDL06682.1"/>
    <property type="molecule type" value="Genomic_DNA"/>
</dbReference>
<protein>
    <submittedName>
        <fullName evidence="1">Uncharacterized protein</fullName>
    </submittedName>
</protein>
<dbReference type="AlphaFoldDB" id="A0A1G9H1F4"/>
<dbReference type="Proteomes" id="UP000199382">
    <property type="component" value="Unassembled WGS sequence"/>
</dbReference>
<proteinExistence type="predicted"/>
<keyword evidence="2" id="KW-1185">Reference proteome</keyword>
<name>A0A1G9H1F4_9RHOB</name>
<reference evidence="1 2" key="1">
    <citation type="submission" date="2016-10" db="EMBL/GenBank/DDBJ databases">
        <authorList>
            <person name="de Groot N.N."/>
        </authorList>
    </citation>
    <scope>NUCLEOTIDE SEQUENCE [LARGE SCALE GENOMIC DNA]</scope>
    <source>
        <strain evidence="1 2">DSM 25294</strain>
    </source>
</reference>
<dbReference type="STRING" id="571298.SAMN04488026_106612"/>
<dbReference type="RefSeq" id="WP_093162378.1">
    <property type="nucleotide sequence ID" value="NZ_FNEK01000066.1"/>
</dbReference>
<evidence type="ECO:0000313" key="2">
    <source>
        <dbReference type="Proteomes" id="UP000199382"/>
    </source>
</evidence>
<evidence type="ECO:0000313" key="1">
    <source>
        <dbReference type="EMBL" id="SDL06682.1"/>
    </source>
</evidence>